<dbReference type="Gene3D" id="1.20.5.1930">
    <property type="match status" value="1"/>
</dbReference>
<evidence type="ECO:0000256" key="7">
    <source>
        <dbReference type="ARBA" id="ARBA00022840"/>
    </source>
</evidence>
<proteinExistence type="predicted"/>
<evidence type="ECO:0000256" key="2">
    <source>
        <dbReference type="ARBA" id="ARBA00012438"/>
    </source>
</evidence>
<dbReference type="PANTHER" id="PTHR24421:SF10">
    <property type="entry name" value="NITRATE_NITRITE SENSOR PROTEIN NARQ"/>
    <property type="match status" value="1"/>
</dbReference>
<evidence type="ECO:0000256" key="6">
    <source>
        <dbReference type="ARBA" id="ARBA00022777"/>
    </source>
</evidence>
<keyword evidence="13" id="KW-1185">Reference proteome</keyword>
<dbReference type="InterPro" id="IPR011712">
    <property type="entry name" value="Sig_transdc_His_kin_sub3_dim/P"/>
</dbReference>
<feature type="domain" description="Signal transduction histidine kinase subgroup 3 dimerisation and phosphoacceptor" evidence="11">
    <location>
        <begin position="222"/>
        <end position="280"/>
    </location>
</feature>
<dbReference type="InterPro" id="IPR036890">
    <property type="entry name" value="HATPase_C_sf"/>
</dbReference>
<evidence type="ECO:0000256" key="5">
    <source>
        <dbReference type="ARBA" id="ARBA00022741"/>
    </source>
</evidence>
<dbReference type="InterPro" id="IPR003594">
    <property type="entry name" value="HATPase_dom"/>
</dbReference>
<organism evidence="12 13">
    <name type="scientific">Nocardioides guangzhouensis</name>
    <dbReference type="NCBI Taxonomy" id="2497878"/>
    <lineage>
        <taxon>Bacteria</taxon>
        <taxon>Bacillati</taxon>
        <taxon>Actinomycetota</taxon>
        <taxon>Actinomycetes</taxon>
        <taxon>Propionibacteriales</taxon>
        <taxon>Nocardioidaceae</taxon>
        <taxon>Nocardioides</taxon>
    </lineage>
</organism>
<name>A0A4Q4ZN45_9ACTN</name>
<dbReference type="GO" id="GO:0046983">
    <property type="term" value="F:protein dimerization activity"/>
    <property type="evidence" value="ECO:0007669"/>
    <property type="project" value="InterPro"/>
</dbReference>
<evidence type="ECO:0000259" key="11">
    <source>
        <dbReference type="Pfam" id="PF07730"/>
    </source>
</evidence>
<keyword evidence="6 12" id="KW-0418">Kinase</keyword>
<evidence type="ECO:0000313" key="12">
    <source>
        <dbReference type="EMBL" id="RYP88904.1"/>
    </source>
</evidence>
<dbReference type="PANTHER" id="PTHR24421">
    <property type="entry name" value="NITRATE/NITRITE SENSOR PROTEIN NARX-RELATED"/>
    <property type="match status" value="1"/>
</dbReference>
<dbReference type="GO" id="GO:0005524">
    <property type="term" value="F:ATP binding"/>
    <property type="evidence" value="ECO:0007669"/>
    <property type="project" value="UniProtKB-KW"/>
</dbReference>
<feature type="domain" description="Histidine kinase/HSP90-like ATPase" evidence="10">
    <location>
        <begin position="327"/>
        <end position="412"/>
    </location>
</feature>
<protein>
    <recommendedName>
        <fullName evidence="2">histidine kinase</fullName>
        <ecNumber evidence="2">2.7.13.3</ecNumber>
    </recommendedName>
</protein>
<feature type="compositionally biased region" description="Basic and acidic residues" evidence="9">
    <location>
        <begin position="39"/>
        <end position="59"/>
    </location>
</feature>
<evidence type="ECO:0000256" key="4">
    <source>
        <dbReference type="ARBA" id="ARBA00022679"/>
    </source>
</evidence>
<keyword evidence="3" id="KW-0597">Phosphoprotein</keyword>
<dbReference type="AlphaFoldDB" id="A0A4Q4ZN45"/>
<dbReference type="EC" id="2.7.13.3" evidence="2"/>
<evidence type="ECO:0000256" key="8">
    <source>
        <dbReference type="ARBA" id="ARBA00023012"/>
    </source>
</evidence>
<dbReference type="GO" id="GO:0016020">
    <property type="term" value="C:membrane"/>
    <property type="evidence" value="ECO:0007669"/>
    <property type="project" value="InterPro"/>
</dbReference>
<keyword evidence="5" id="KW-0547">Nucleotide-binding</keyword>
<accession>A0A4Q4ZN45</accession>
<dbReference type="Gene3D" id="3.30.565.10">
    <property type="entry name" value="Histidine kinase-like ATPase, C-terminal domain"/>
    <property type="match status" value="1"/>
</dbReference>
<dbReference type="SUPFAM" id="SSF55874">
    <property type="entry name" value="ATPase domain of HSP90 chaperone/DNA topoisomerase II/histidine kinase"/>
    <property type="match status" value="1"/>
</dbReference>
<dbReference type="Pfam" id="PF02518">
    <property type="entry name" value="HATPase_c"/>
    <property type="match status" value="1"/>
</dbReference>
<dbReference type="GO" id="GO:0000155">
    <property type="term" value="F:phosphorelay sensor kinase activity"/>
    <property type="evidence" value="ECO:0007669"/>
    <property type="project" value="InterPro"/>
</dbReference>
<feature type="region of interest" description="Disordered" evidence="9">
    <location>
        <begin position="1"/>
        <end position="103"/>
    </location>
</feature>
<dbReference type="OrthoDB" id="5241784at2"/>
<evidence type="ECO:0000256" key="9">
    <source>
        <dbReference type="SAM" id="MobiDB-lite"/>
    </source>
</evidence>
<keyword evidence="4" id="KW-0808">Transferase</keyword>
<dbReference type="Proteomes" id="UP000295198">
    <property type="component" value="Unassembled WGS sequence"/>
</dbReference>
<gene>
    <name evidence="12" type="ORF">EKO23_00220</name>
</gene>
<dbReference type="EMBL" id="SDKM01000001">
    <property type="protein sequence ID" value="RYP88904.1"/>
    <property type="molecule type" value="Genomic_DNA"/>
</dbReference>
<evidence type="ECO:0000259" key="10">
    <source>
        <dbReference type="Pfam" id="PF02518"/>
    </source>
</evidence>
<keyword evidence="7" id="KW-0067">ATP-binding</keyword>
<keyword evidence="8" id="KW-0902">Two-component regulatory system</keyword>
<dbReference type="CDD" id="cd16917">
    <property type="entry name" value="HATPase_UhpB-NarQ-NarX-like"/>
    <property type="match status" value="1"/>
</dbReference>
<sequence>MTMRFTVMCGRVRGNRPGSGLRGGPAPSSGGTRYPGTDSVHRGRQDRGTSPDWQGERAADLGGGPVPGTAGDLRRLRGRGRRLAPGRGRPGDHVVRRVGGGAGRRRAVAAQPPLAATVLAAGALVVATFNGNKSESLWLAVAALVFGSVAEDEHEIPWVGWVGGLVGATLSLVLLDEPSVAPFVGTLVGGGAGMLLRSRLGTIELAREAEKLRDQTAWLEQRTTVARELHDVVGHLVTAIVVQAEAGQVSDPAQALRSIGDLGRTALSELDSLVVHLRDPSSALSLSAPPRLLDIDELLAEPLRRQGVTVSVQVASDPGLDEGGVLTVYRIAQEALTNVARHARAHHAWVDLERAGDEVRLRVSDDGVGPAHVPGPDSGLVGIDERVTARGGTWELTERPGGGTVLDVTLPVSS</sequence>
<reference evidence="12 13" key="1">
    <citation type="submission" date="2019-01" db="EMBL/GenBank/DDBJ databases">
        <title>Nocardioides guangzhouensis sp. nov., an actinobacterium isolated from soil.</title>
        <authorList>
            <person name="Fu Y."/>
            <person name="Cai Y."/>
            <person name="Lin Z."/>
            <person name="Chen P."/>
        </authorList>
    </citation>
    <scope>NUCLEOTIDE SEQUENCE [LARGE SCALE GENOMIC DNA]</scope>
    <source>
        <strain evidence="12 13">130</strain>
    </source>
</reference>
<comment type="caution">
    <text evidence="12">The sequence shown here is derived from an EMBL/GenBank/DDBJ whole genome shotgun (WGS) entry which is preliminary data.</text>
</comment>
<dbReference type="Pfam" id="PF07730">
    <property type="entry name" value="HisKA_3"/>
    <property type="match status" value="1"/>
</dbReference>
<comment type="catalytic activity">
    <reaction evidence="1">
        <text>ATP + protein L-histidine = ADP + protein N-phospho-L-histidine.</text>
        <dbReference type="EC" id="2.7.13.3"/>
    </reaction>
</comment>
<evidence type="ECO:0000256" key="1">
    <source>
        <dbReference type="ARBA" id="ARBA00000085"/>
    </source>
</evidence>
<evidence type="ECO:0000256" key="3">
    <source>
        <dbReference type="ARBA" id="ARBA00022553"/>
    </source>
</evidence>
<dbReference type="InterPro" id="IPR050482">
    <property type="entry name" value="Sensor_HK_TwoCompSys"/>
</dbReference>
<evidence type="ECO:0000313" key="13">
    <source>
        <dbReference type="Proteomes" id="UP000295198"/>
    </source>
</evidence>